<name>A0A9P5MRH4_9AGAM</name>
<organism evidence="2 3">
    <name type="scientific">Russula ochroleuca</name>
    <dbReference type="NCBI Taxonomy" id="152965"/>
    <lineage>
        <taxon>Eukaryota</taxon>
        <taxon>Fungi</taxon>
        <taxon>Dikarya</taxon>
        <taxon>Basidiomycota</taxon>
        <taxon>Agaricomycotina</taxon>
        <taxon>Agaricomycetes</taxon>
        <taxon>Russulales</taxon>
        <taxon>Russulaceae</taxon>
        <taxon>Russula</taxon>
    </lineage>
</organism>
<feature type="compositionally biased region" description="Polar residues" evidence="1">
    <location>
        <begin position="9"/>
        <end position="21"/>
    </location>
</feature>
<dbReference type="EMBL" id="WHVB01000016">
    <property type="protein sequence ID" value="KAF8475316.1"/>
    <property type="molecule type" value="Genomic_DNA"/>
</dbReference>
<evidence type="ECO:0000256" key="1">
    <source>
        <dbReference type="SAM" id="MobiDB-lite"/>
    </source>
</evidence>
<reference evidence="2" key="2">
    <citation type="journal article" date="2020" name="Nat. Commun.">
        <title>Large-scale genome sequencing of mycorrhizal fungi provides insights into the early evolution of symbiotic traits.</title>
        <authorList>
            <person name="Miyauchi S."/>
            <person name="Kiss E."/>
            <person name="Kuo A."/>
            <person name="Drula E."/>
            <person name="Kohler A."/>
            <person name="Sanchez-Garcia M."/>
            <person name="Morin E."/>
            <person name="Andreopoulos B."/>
            <person name="Barry K.W."/>
            <person name="Bonito G."/>
            <person name="Buee M."/>
            <person name="Carver A."/>
            <person name="Chen C."/>
            <person name="Cichocki N."/>
            <person name="Clum A."/>
            <person name="Culley D."/>
            <person name="Crous P.W."/>
            <person name="Fauchery L."/>
            <person name="Girlanda M."/>
            <person name="Hayes R.D."/>
            <person name="Keri Z."/>
            <person name="LaButti K."/>
            <person name="Lipzen A."/>
            <person name="Lombard V."/>
            <person name="Magnuson J."/>
            <person name="Maillard F."/>
            <person name="Murat C."/>
            <person name="Nolan M."/>
            <person name="Ohm R.A."/>
            <person name="Pangilinan J."/>
            <person name="Pereira M.F."/>
            <person name="Perotto S."/>
            <person name="Peter M."/>
            <person name="Pfister S."/>
            <person name="Riley R."/>
            <person name="Sitrit Y."/>
            <person name="Stielow J.B."/>
            <person name="Szollosi G."/>
            <person name="Zifcakova L."/>
            <person name="Stursova M."/>
            <person name="Spatafora J.W."/>
            <person name="Tedersoo L."/>
            <person name="Vaario L.M."/>
            <person name="Yamada A."/>
            <person name="Yan M."/>
            <person name="Wang P."/>
            <person name="Xu J."/>
            <person name="Bruns T."/>
            <person name="Baldrian P."/>
            <person name="Vilgalys R."/>
            <person name="Dunand C."/>
            <person name="Henrissat B."/>
            <person name="Grigoriev I.V."/>
            <person name="Hibbett D."/>
            <person name="Nagy L.G."/>
            <person name="Martin F.M."/>
        </authorList>
    </citation>
    <scope>NUCLEOTIDE SEQUENCE</scope>
    <source>
        <strain evidence="2">Prilba</strain>
    </source>
</reference>
<keyword evidence="3" id="KW-1185">Reference proteome</keyword>
<dbReference type="AlphaFoldDB" id="A0A9P5MRH4"/>
<dbReference type="Proteomes" id="UP000759537">
    <property type="component" value="Unassembled WGS sequence"/>
</dbReference>
<gene>
    <name evidence="2" type="ORF">DFH94DRAFT_119620</name>
</gene>
<evidence type="ECO:0000313" key="3">
    <source>
        <dbReference type="Proteomes" id="UP000759537"/>
    </source>
</evidence>
<dbReference type="OrthoDB" id="3181680at2759"/>
<evidence type="ECO:0000313" key="2">
    <source>
        <dbReference type="EMBL" id="KAF8475316.1"/>
    </source>
</evidence>
<protein>
    <submittedName>
        <fullName evidence="2">Uncharacterized protein</fullName>
    </submittedName>
</protein>
<feature type="region of interest" description="Disordered" evidence="1">
    <location>
        <begin position="1"/>
        <end position="68"/>
    </location>
</feature>
<proteinExistence type="predicted"/>
<reference evidence="2" key="1">
    <citation type="submission" date="2019-10" db="EMBL/GenBank/DDBJ databases">
        <authorList>
            <consortium name="DOE Joint Genome Institute"/>
            <person name="Kuo A."/>
            <person name="Miyauchi S."/>
            <person name="Kiss E."/>
            <person name="Drula E."/>
            <person name="Kohler A."/>
            <person name="Sanchez-Garcia M."/>
            <person name="Andreopoulos B."/>
            <person name="Barry K.W."/>
            <person name="Bonito G."/>
            <person name="Buee M."/>
            <person name="Carver A."/>
            <person name="Chen C."/>
            <person name="Cichocki N."/>
            <person name="Clum A."/>
            <person name="Culley D."/>
            <person name="Crous P.W."/>
            <person name="Fauchery L."/>
            <person name="Girlanda M."/>
            <person name="Hayes R."/>
            <person name="Keri Z."/>
            <person name="LaButti K."/>
            <person name="Lipzen A."/>
            <person name="Lombard V."/>
            <person name="Magnuson J."/>
            <person name="Maillard F."/>
            <person name="Morin E."/>
            <person name="Murat C."/>
            <person name="Nolan M."/>
            <person name="Ohm R."/>
            <person name="Pangilinan J."/>
            <person name="Pereira M."/>
            <person name="Perotto S."/>
            <person name="Peter M."/>
            <person name="Riley R."/>
            <person name="Sitrit Y."/>
            <person name="Stielow B."/>
            <person name="Szollosi G."/>
            <person name="Zifcakova L."/>
            <person name="Stursova M."/>
            <person name="Spatafora J.W."/>
            <person name="Tedersoo L."/>
            <person name="Vaario L.-M."/>
            <person name="Yamada A."/>
            <person name="Yan M."/>
            <person name="Wang P."/>
            <person name="Xu J."/>
            <person name="Bruns T."/>
            <person name="Baldrian P."/>
            <person name="Vilgalys R."/>
            <person name="Henrissat B."/>
            <person name="Grigoriev I.V."/>
            <person name="Hibbett D."/>
            <person name="Nagy L.G."/>
            <person name="Martin F.M."/>
        </authorList>
    </citation>
    <scope>NUCLEOTIDE SEQUENCE</scope>
    <source>
        <strain evidence="2">Prilba</strain>
    </source>
</reference>
<comment type="caution">
    <text evidence="2">The sequence shown here is derived from an EMBL/GenBank/DDBJ whole genome shotgun (WGS) entry which is preliminary data.</text>
</comment>
<accession>A0A9P5MRH4</accession>
<sequence>MSPVDHRQTQGQTNDFSQDFSTGRDPFLHYNPYQHAWVPPAPVNGQPEGNREDTIPQAIPPPVGSVTGPSRVQDLHHFDVAYQGVAPQPIVANPAYVFPNAGHAQGIPAQTRPNASVNLERNPFGHVPQHNAPDPVQAAFSHPFVHRIPTPTQAGAENLRQLASRYLQHPDAQVDMVSMEAGAVGRFKIVIILRLHDVL</sequence>